<sequence>MDADDVQVDVANPTSESADVNAASILCLQAFPTKERPPLVASPVPSSINSPERLRAKLSGNEPICPLGQSGWATVEDRMHNYDEETMKNYFKDIDTLLVFAGLLSAVLTAFVVPSFQMLQPDNTALSVQILLHISAQLGSLTLIDPFVNSTVSPMPAATISPISPMARSLNALWFLSLVFSLAAAFLGILAKQWMREYLRWNTALTAPEENVMLRQMRFDAWNSSNVTAIIVSIPALLETAVVLFLIGVVILLWTLDTITAAIITVAVAVFFAAASTVIVLPAFTRHSPYKSPTGWVLAKIWDSLHNLCTLIIRLRQSSIRSFKDWRERELAFDAGTYSLSRQDAHFQHHVRTLDVVENGQSAALPAQAVQLSITLLAKVEALRWVRRAFQDKDVGVLVMQCLDNLSELHDIGRGTRRTSGSVSYLLHDLVRKVAPSLLSPRICGRTSLPFWAALSRQNYSIVDAENGFKVVAMPVLPHSRKDLLATCIQDSWDYLVLFHVSFHLLEELCRRDGSHEDISGILDLLLFVHALSEGCRSDLEAHDYTDLLGRYHKFLLRNLLKNGLRTPLLAGASNGMRSERWMATASHLYTLPAHVLPLEQDERLHMFVMVAHFALSRDTLWPSLDEQTCRLLLHQMTDIAQKRLDTLTKNCGCYTDLPWITTLLKPYFRDEIHNFVRSPRHVLPMGRLLVKKFGLRREVAALVAILGESFRQGLITGEDNRVAFPKLETIVLSELEEQDVDEPLPSPEARIRTLWYACQDEDQKQ</sequence>
<protein>
    <submittedName>
        <fullName evidence="1">Uncharacterized protein</fullName>
    </submittedName>
</protein>
<keyword evidence="2" id="KW-1185">Reference proteome</keyword>
<accession>A0ACC1T1J4</accession>
<proteinExistence type="predicted"/>
<organism evidence="1 2">
    <name type="scientific">Phlebia brevispora</name>
    <dbReference type="NCBI Taxonomy" id="194682"/>
    <lineage>
        <taxon>Eukaryota</taxon>
        <taxon>Fungi</taxon>
        <taxon>Dikarya</taxon>
        <taxon>Basidiomycota</taxon>
        <taxon>Agaricomycotina</taxon>
        <taxon>Agaricomycetes</taxon>
        <taxon>Polyporales</taxon>
        <taxon>Meruliaceae</taxon>
        <taxon>Phlebia</taxon>
    </lineage>
</organism>
<comment type="caution">
    <text evidence="1">The sequence shown here is derived from an EMBL/GenBank/DDBJ whole genome shotgun (WGS) entry which is preliminary data.</text>
</comment>
<dbReference type="Proteomes" id="UP001148662">
    <property type="component" value="Unassembled WGS sequence"/>
</dbReference>
<gene>
    <name evidence="1" type="ORF">NM688_g4963</name>
</gene>
<dbReference type="EMBL" id="JANHOG010000873">
    <property type="protein sequence ID" value="KAJ3550955.1"/>
    <property type="molecule type" value="Genomic_DNA"/>
</dbReference>
<reference evidence="1" key="1">
    <citation type="submission" date="2022-07" db="EMBL/GenBank/DDBJ databases">
        <title>Genome Sequence of Phlebia brevispora.</title>
        <authorList>
            <person name="Buettner E."/>
        </authorList>
    </citation>
    <scope>NUCLEOTIDE SEQUENCE</scope>
    <source>
        <strain evidence="1">MPL23</strain>
    </source>
</reference>
<evidence type="ECO:0000313" key="2">
    <source>
        <dbReference type="Proteomes" id="UP001148662"/>
    </source>
</evidence>
<name>A0ACC1T1J4_9APHY</name>
<evidence type="ECO:0000313" key="1">
    <source>
        <dbReference type="EMBL" id="KAJ3550955.1"/>
    </source>
</evidence>